<proteinExistence type="inferred from homology"/>
<keyword evidence="5" id="KW-0547">Nucleotide-binding</keyword>
<keyword evidence="6" id="KW-0067">ATP-binding</keyword>
<keyword evidence="3" id="KW-0813">Transport</keyword>
<dbReference type="GO" id="GO:0042626">
    <property type="term" value="F:ATPase-coupled transmembrane transporter activity"/>
    <property type="evidence" value="ECO:0007669"/>
    <property type="project" value="TreeGrafter"/>
</dbReference>
<evidence type="ECO:0000256" key="8">
    <source>
        <dbReference type="ARBA" id="ARBA00023136"/>
    </source>
</evidence>
<keyword evidence="11" id="KW-1185">Reference proteome</keyword>
<dbReference type="Pfam" id="PF00005">
    <property type="entry name" value="ABC_tran"/>
    <property type="match status" value="1"/>
</dbReference>
<gene>
    <name evidence="10" type="ORF">PSTEL_25780</name>
</gene>
<dbReference type="SUPFAM" id="SSF52540">
    <property type="entry name" value="P-loop containing nucleoside triphosphate hydrolases"/>
    <property type="match status" value="1"/>
</dbReference>
<evidence type="ECO:0000256" key="5">
    <source>
        <dbReference type="ARBA" id="ARBA00022741"/>
    </source>
</evidence>
<evidence type="ECO:0000256" key="7">
    <source>
        <dbReference type="ARBA" id="ARBA00022967"/>
    </source>
</evidence>
<dbReference type="GO" id="GO:0043190">
    <property type="term" value="C:ATP-binding cassette (ABC) transporter complex"/>
    <property type="evidence" value="ECO:0007669"/>
    <property type="project" value="TreeGrafter"/>
</dbReference>
<dbReference type="SMART" id="SM00382">
    <property type="entry name" value="AAA"/>
    <property type="match status" value="1"/>
</dbReference>
<evidence type="ECO:0000256" key="1">
    <source>
        <dbReference type="ARBA" id="ARBA00004202"/>
    </source>
</evidence>
<keyword evidence="7" id="KW-1278">Translocase</keyword>
<dbReference type="PANTHER" id="PTHR43553">
    <property type="entry name" value="HEAVY METAL TRANSPORTER"/>
    <property type="match status" value="1"/>
</dbReference>
<dbReference type="PROSITE" id="PS50893">
    <property type="entry name" value="ABC_TRANSPORTER_2"/>
    <property type="match status" value="1"/>
</dbReference>
<dbReference type="CDD" id="cd03225">
    <property type="entry name" value="ABC_cobalt_CbiO_domain1"/>
    <property type="match status" value="1"/>
</dbReference>
<organism evidence="10 11">
    <name type="scientific">Paenibacillus stellifer</name>
    <dbReference type="NCBI Taxonomy" id="169760"/>
    <lineage>
        <taxon>Bacteria</taxon>
        <taxon>Bacillati</taxon>
        <taxon>Bacillota</taxon>
        <taxon>Bacilli</taxon>
        <taxon>Bacillales</taxon>
        <taxon>Paenibacillaceae</taxon>
        <taxon>Paenibacillus</taxon>
    </lineage>
</organism>
<evidence type="ECO:0000259" key="9">
    <source>
        <dbReference type="PROSITE" id="PS50893"/>
    </source>
</evidence>
<dbReference type="Gene3D" id="3.40.50.300">
    <property type="entry name" value="P-loop containing nucleotide triphosphate hydrolases"/>
    <property type="match status" value="1"/>
</dbReference>
<comment type="similarity">
    <text evidence="2">Belongs to the ABC transporter superfamily.</text>
</comment>
<dbReference type="InterPro" id="IPR017871">
    <property type="entry name" value="ABC_transporter-like_CS"/>
</dbReference>
<accession>A0A089M0V0</accession>
<evidence type="ECO:0000256" key="2">
    <source>
        <dbReference type="ARBA" id="ARBA00005417"/>
    </source>
</evidence>
<dbReference type="EMBL" id="CP009286">
    <property type="protein sequence ID" value="AIQ66020.1"/>
    <property type="molecule type" value="Genomic_DNA"/>
</dbReference>
<dbReference type="InterPro" id="IPR027417">
    <property type="entry name" value="P-loop_NTPase"/>
</dbReference>
<dbReference type="KEGG" id="pste:PSTEL_25780"/>
<reference evidence="10 11" key="1">
    <citation type="submission" date="2014-08" db="EMBL/GenBank/DDBJ databases">
        <title>Comparative genomics of the Paenibacillus odorifer group.</title>
        <authorList>
            <person name="den Bakker H.C."/>
            <person name="Tsai Y.-C."/>
            <person name="Martin N."/>
            <person name="Korlach J."/>
            <person name="Wiedmann M."/>
        </authorList>
    </citation>
    <scope>NUCLEOTIDE SEQUENCE [LARGE SCALE GENOMIC DNA]</scope>
    <source>
        <strain evidence="10 11">DSM 14472</strain>
    </source>
</reference>
<keyword evidence="4" id="KW-1003">Cell membrane</keyword>
<evidence type="ECO:0000313" key="11">
    <source>
        <dbReference type="Proteomes" id="UP000029507"/>
    </source>
</evidence>
<sequence length="287" mass="31333">MVIHPFRKESRTAMIHASGLSLSLRDGQRVLPVLQDIDLHIDTGEWVTLTGANGSGKSSLVRIVNGLLLPTAGEVATNGLDLRSPGNRRQVKRTVQTVFQNPLSQTVGSTPEEDVAFGLENRGIPGEEMHLRVAQALKLTGLEDKASRPVEELSGGERQRLAIACCMALEPELLIFDEATSMLDPISRNGIFALARELWKRGVTVLWVTQRMEELAAGERALVLEQGRLLYDGTPRGLFYGSGLPAALGWEDPPVVAVGRVMQDGGWPQGQLPLTEHELEEALCRFS</sequence>
<dbReference type="HOGENOM" id="CLU_000604_1_22_9"/>
<keyword evidence="8" id="KW-0472">Membrane</keyword>
<dbReference type="AlphaFoldDB" id="A0A089M0V0"/>
<dbReference type="InterPro" id="IPR050095">
    <property type="entry name" value="ECF_ABC_transporter_ATP-bd"/>
</dbReference>
<evidence type="ECO:0000256" key="6">
    <source>
        <dbReference type="ARBA" id="ARBA00022840"/>
    </source>
</evidence>
<dbReference type="InterPro" id="IPR015856">
    <property type="entry name" value="ABC_transpr_CbiO/EcfA_su"/>
</dbReference>
<comment type="subcellular location">
    <subcellularLocation>
        <location evidence="1">Cell membrane</location>
        <topology evidence="1">Peripheral membrane protein</topology>
    </subcellularLocation>
</comment>
<evidence type="ECO:0000313" key="10">
    <source>
        <dbReference type="EMBL" id="AIQ66020.1"/>
    </source>
</evidence>
<dbReference type="STRING" id="169760.PSTEL_25780"/>
<dbReference type="InterPro" id="IPR003593">
    <property type="entry name" value="AAA+_ATPase"/>
</dbReference>
<dbReference type="GO" id="GO:0016887">
    <property type="term" value="F:ATP hydrolysis activity"/>
    <property type="evidence" value="ECO:0007669"/>
    <property type="project" value="InterPro"/>
</dbReference>
<dbReference type="RefSeq" id="WP_038699521.1">
    <property type="nucleotide sequence ID" value="NZ_CP009286.1"/>
</dbReference>
<dbReference type="GO" id="GO:0005524">
    <property type="term" value="F:ATP binding"/>
    <property type="evidence" value="ECO:0007669"/>
    <property type="project" value="UniProtKB-KW"/>
</dbReference>
<dbReference type="InterPro" id="IPR003439">
    <property type="entry name" value="ABC_transporter-like_ATP-bd"/>
</dbReference>
<name>A0A089M0V0_9BACL</name>
<dbReference type="PANTHER" id="PTHR43553:SF2">
    <property type="entry name" value="PEPTIDE EXPORT ATP-BINDING PROTEIN YYDI-RELATED"/>
    <property type="match status" value="1"/>
</dbReference>
<feature type="domain" description="ABC transporter" evidence="9">
    <location>
        <begin position="15"/>
        <end position="251"/>
    </location>
</feature>
<evidence type="ECO:0000256" key="3">
    <source>
        <dbReference type="ARBA" id="ARBA00022448"/>
    </source>
</evidence>
<evidence type="ECO:0000256" key="4">
    <source>
        <dbReference type="ARBA" id="ARBA00022475"/>
    </source>
</evidence>
<protein>
    <recommendedName>
        <fullName evidence="9">ABC transporter domain-containing protein</fullName>
    </recommendedName>
</protein>
<dbReference type="PROSITE" id="PS00211">
    <property type="entry name" value="ABC_TRANSPORTER_1"/>
    <property type="match status" value="1"/>
</dbReference>
<dbReference type="Proteomes" id="UP000029507">
    <property type="component" value="Chromosome"/>
</dbReference>